<proteinExistence type="predicted"/>
<dbReference type="OrthoDB" id="657665at2"/>
<reference evidence="1 2" key="1">
    <citation type="submission" date="2019-04" db="EMBL/GenBank/DDBJ databases">
        <authorList>
            <person name="Feng G."/>
            <person name="Zhang J."/>
            <person name="Zhu H."/>
        </authorList>
    </citation>
    <scope>NUCLEOTIDE SEQUENCE [LARGE SCALE GENOMIC DNA]</scope>
    <source>
        <strain evidence="1 2">9PBR-1</strain>
    </source>
</reference>
<name>A0A4Z0QIX9_9BACT</name>
<sequence length="77" mass="9089">MIKPAILYASLWADLTEYTLELEMLRVDIATFYSRASRVMLSKKELDKIMRVEHFWQNPILTTITLEEFIPPFLAQP</sequence>
<accession>A0A4Z0QIX9</accession>
<dbReference type="EMBL" id="SRMB01000001">
    <property type="protein sequence ID" value="TGE28642.1"/>
    <property type="molecule type" value="Genomic_DNA"/>
</dbReference>
<comment type="caution">
    <text evidence="1">The sequence shown here is derived from an EMBL/GenBank/DDBJ whole genome shotgun (WGS) entry which is preliminary data.</text>
</comment>
<keyword evidence="2" id="KW-1185">Reference proteome</keyword>
<evidence type="ECO:0000313" key="1">
    <source>
        <dbReference type="EMBL" id="TGE28642.1"/>
    </source>
</evidence>
<dbReference type="AlphaFoldDB" id="A0A4Z0QIX9"/>
<dbReference type="Proteomes" id="UP000298471">
    <property type="component" value="Unassembled WGS sequence"/>
</dbReference>
<organism evidence="1 2">
    <name type="scientific">Hymenobacter metallicola</name>
    <dbReference type="NCBI Taxonomy" id="2563114"/>
    <lineage>
        <taxon>Bacteria</taxon>
        <taxon>Pseudomonadati</taxon>
        <taxon>Bacteroidota</taxon>
        <taxon>Cytophagia</taxon>
        <taxon>Cytophagales</taxon>
        <taxon>Hymenobacteraceae</taxon>
        <taxon>Hymenobacter</taxon>
    </lineage>
</organism>
<protein>
    <submittedName>
        <fullName evidence="1">Uncharacterized protein</fullName>
    </submittedName>
</protein>
<dbReference type="RefSeq" id="WP_135392306.1">
    <property type="nucleotide sequence ID" value="NZ_SRMB01000001.1"/>
</dbReference>
<evidence type="ECO:0000313" key="2">
    <source>
        <dbReference type="Proteomes" id="UP000298471"/>
    </source>
</evidence>
<gene>
    <name evidence="1" type="ORF">E5K02_04015</name>
</gene>